<sequence length="234" mass="25277">MKFDLLVFDWDGTLMDSEARIVASMSAAFADLGLQPPPPAQARDVIGLGLEQAIRRLWPESAPTQRLDLIQRYRHHFLEANDTPTPLFEQAAEVVTELHAAGYLLAVATGKSRRGLDSALRQTGLDAVFHATRCADETFSKPHPQMLLELLDELGTDAGRCLMIGDTEYDLQMARNAGVAALGVSYGVHAPERLLALEPLGCLSAIAELPQWLGQGARPEHPSSVTGALEVASA</sequence>
<dbReference type="Proteomes" id="UP000322981">
    <property type="component" value="Unassembled WGS sequence"/>
</dbReference>
<keyword evidence="2" id="KW-1185">Reference proteome</keyword>
<dbReference type="GO" id="GO:0006281">
    <property type="term" value="P:DNA repair"/>
    <property type="evidence" value="ECO:0007669"/>
    <property type="project" value="TreeGrafter"/>
</dbReference>
<dbReference type="PANTHER" id="PTHR43434">
    <property type="entry name" value="PHOSPHOGLYCOLATE PHOSPHATASE"/>
    <property type="match status" value="1"/>
</dbReference>
<keyword evidence="1" id="KW-0378">Hydrolase</keyword>
<dbReference type="InterPro" id="IPR036412">
    <property type="entry name" value="HAD-like_sf"/>
</dbReference>
<name>A0A5M8FRX7_9GAMM</name>
<comment type="caution">
    <text evidence="1">The sequence shown here is derived from an EMBL/GenBank/DDBJ whole genome shotgun (WGS) entry which is preliminary data.</text>
</comment>
<evidence type="ECO:0000313" key="1">
    <source>
        <dbReference type="EMBL" id="KAA6185885.1"/>
    </source>
</evidence>
<proteinExistence type="predicted"/>
<dbReference type="InterPro" id="IPR041492">
    <property type="entry name" value="HAD_2"/>
</dbReference>
<gene>
    <name evidence="1" type="ORF">F2Q65_07195</name>
</gene>
<dbReference type="GO" id="GO:0005829">
    <property type="term" value="C:cytosol"/>
    <property type="evidence" value="ECO:0007669"/>
    <property type="project" value="TreeGrafter"/>
</dbReference>
<protein>
    <submittedName>
        <fullName evidence="1">HAD-IA family hydrolase</fullName>
    </submittedName>
</protein>
<dbReference type="SUPFAM" id="SSF56784">
    <property type="entry name" value="HAD-like"/>
    <property type="match status" value="1"/>
</dbReference>
<dbReference type="InterPro" id="IPR023214">
    <property type="entry name" value="HAD_sf"/>
</dbReference>
<dbReference type="NCBIfam" id="TIGR01549">
    <property type="entry name" value="HAD-SF-IA-v1"/>
    <property type="match status" value="1"/>
</dbReference>
<dbReference type="AlphaFoldDB" id="A0A5M8FRX7"/>
<dbReference type="GO" id="GO:0008967">
    <property type="term" value="F:phosphoglycolate phosphatase activity"/>
    <property type="evidence" value="ECO:0007669"/>
    <property type="project" value="TreeGrafter"/>
</dbReference>
<dbReference type="EMBL" id="VWXX01000007">
    <property type="protein sequence ID" value="KAA6185885.1"/>
    <property type="molecule type" value="Genomic_DNA"/>
</dbReference>
<dbReference type="InterPro" id="IPR050155">
    <property type="entry name" value="HAD-like_hydrolase_sf"/>
</dbReference>
<reference evidence="1 2" key="1">
    <citation type="submission" date="2019-09" db="EMBL/GenBank/DDBJ databases">
        <title>Whole-genome sequence of the purple sulfur bacterium Thiohalocapsa marina DSM 19078.</title>
        <authorList>
            <person name="Kyndt J.A."/>
            <person name="Meyer T.E."/>
        </authorList>
    </citation>
    <scope>NUCLEOTIDE SEQUENCE [LARGE SCALE GENOMIC DNA]</scope>
    <source>
        <strain evidence="1 2">DSM 19078</strain>
    </source>
</reference>
<dbReference type="OrthoDB" id="9782449at2"/>
<dbReference type="SFLD" id="SFLDG01135">
    <property type="entry name" value="C1.5.6:_HAD__Beta-PGM__Phospha"/>
    <property type="match status" value="1"/>
</dbReference>
<dbReference type="InterPro" id="IPR006439">
    <property type="entry name" value="HAD-SF_hydro_IA"/>
</dbReference>
<dbReference type="NCBIfam" id="TIGR01662">
    <property type="entry name" value="HAD-SF-IIIA"/>
    <property type="match status" value="1"/>
</dbReference>
<accession>A0A5M8FRX7</accession>
<dbReference type="SFLD" id="SFLDG01129">
    <property type="entry name" value="C1.5:_HAD__Beta-PGM__Phosphata"/>
    <property type="match status" value="1"/>
</dbReference>
<dbReference type="InterPro" id="IPR006549">
    <property type="entry name" value="HAD-SF_hydro_IIIA"/>
</dbReference>
<dbReference type="Gene3D" id="3.40.50.1000">
    <property type="entry name" value="HAD superfamily/HAD-like"/>
    <property type="match status" value="1"/>
</dbReference>
<dbReference type="NCBIfam" id="TIGR01509">
    <property type="entry name" value="HAD-SF-IA-v3"/>
    <property type="match status" value="1"/>
</dbReference>
<dbReference type="Gene3D" id="1.10.150.240">
    <property type="entry name" value="Putative phosphatase, domain 2"/>
    <property type="match status" value="1"/>
</dbReference>
<dbReference type="PANTHER" id="PTHR43434:SF24">
    <property type="entry name" value="HYDROLASE-RELATED"/>
    <property type="match status" value="1"/>
</dbReference>
<dbReference type="Pfam" id="PF13419">
    <property type="entry name" value="HAD_2"/>
    <property type="match status" value="1"/>
</dbReference>
<dbReference type="SFLD" id="SFLDS00003">
    <property type="entry name" value="Haloacid_Dehalogenase"/>
    <property type="match status" value="1"/>
</dbReference>
<evidence type="ECO:0000313" key="2">
    <source>
        <dbReference type="Proteomes" id="UP000322981"/>
    </source>
</evidence>
<organism evidence="1 2">
    <name type="scientific">Thiohalocapsa marina</name>
    <dbReference type="NCBI Taxonomy" id="424902"/>
    <lineage>
        <taxon>Bacteria</taxon>
        <taxon>Pseudomonadati</taxon>
        <taxon>Pseudomonadota</taxon>
        <taxon>Gammaproteobacteria</taxon>
        <taxon>Chromatiales</taxon>
        <taxon>Chromatiaceae</taxon>
        <taxon>Thiohalocapsa</taxon>
    </lineage>
</organism>
<dbReference type="InterPro" id="IPR023198">
    <property type="entry name" value="PGP-like_dom2"/>
</dbReference>